<dbReference type="RefSeq" id="WP_309940124.1">
    <property type="nucleotide sequence ID" value="NZ_AP025305.1"/>
</dbReference>
<dbReference type="Proteomes" id="UP001185092">
    <property type="component" value="Unassembled WGS sequence"/>
</dbReference>
<dbReference type="EMBL" id="JAVDQD010000004">
    <property type="protein sequence ID" value="MDR6240232.1"/>
    <property type="molecule type" value="Genomic_DNA"/>
</dbReference>
<name>A0AAE3XPJ0_9BACT</name>
<dbReference type="GO" id="GO:0019509">
    <property type="term" value="P:L-methionine salvage from methylthioadenosine"/>
    <property type="evidence" value="ECO:0007669"/>
    <property type="project" value="InterPro"/>
</dbReference>
<dbReference type="InterPro" id="IPR044580">
    <property type="entry name" value="MTAN"/>
</dbReference>
<evidence type="ECO:0000313" key="2">
    <source>
        <dbReference type="EMBL" id="MDR6240232.1"/>
    </source>
</evidence>
<gene>
    <name evidence="2" type="ORF">HNQ88_003298</name>
</gene>
<evidence type="ECO:0000259" key="1">
    <source>
        <dbReference type="Pfam" id="PF01048"/>
    </source>
</evidence>
<dbReference type="GO" id="GO:0008930">
    <property type="term" value="F:methylthioadenosine nucleosidase activity"/>
    <property type="evidence" value="ECO:0007669"/>
    <property type="project" value="UniProtKB-EC"/>
</dbReference>
<dbReference type="CDD" id="cd09008">
    <property type="entry name" value="MTAN"/>
    <property type="match status" value="1"/>
</dbReference>
<dbReference type="EC" id="3.2.2.16" evidence="2"/>
<protein>
    <submittedName>
        <fullName evidence="2">5'-methylthioadenosine nucleosidase</fullName>
        <ecNumber evidence="2">3.2.2.16</ecNumber>
    </submittedName>
</protein>
<evidence type="ECO:0000313" key="3">
    <source>
        <dbReference type="Proteomes" id="UP001185092"/>
    </source>
</evidence>
<dbReference type="SUPFAM" id="SSF53167">
    <property type="entry name" value="Purine and uridine phosphorylases"/>
    <property type="match status" value="1"/>
</dbReference>
<dbReference type="InterPro" id="IPR000845">
    <property type="entry name" value="Nucleoside_phosphorylase_d"/>
</dbReference>
<feature type="domain" description="Nucleoside phosphorylase" evidence="1">
    <location>
        <begin position="4"/>
        <end position="229"/>
    </location>
</feature>
<dbReference type="PANTHER" id="PTHR46994">
    <property type="entry name" value="5'-METHYLTHIOADENOSINE/S-ADENOSYLHOMOCYSTEINE NUCLEOSIDASE 1"/>
    <property type="match status" value="1"/>
</dbReference>
<dbReference type="Pfam" id="PF01048">
    <property type="entry name" value="PNP_UDP_1"/>
    <property type="match status" value="1"/>
</dbReference>
<keyword evidence="2" id="KW-0378">Hydrolase</keyword>
<dbReference type="PANTHER" id="PTHR46994:SF1">
    <property type="entry name" value="5'-METHYLTHIOADENOSINE NUCLEOSIDASE"/>
    <property type="match status" value="1"/>
</dbReference>
<keyword evidence="3" id="KW-1185">Reference proteome</keyword>
<keyword evidence="2" id="KW-0326">Glycosidase</keyword>
<reference evidence="2" key="1">
    <citation type="submission" date="2023-07" db="EMBL/GenBank/DDBJ databases">
        <title>Genomic Encyclopedia of Type Strains, Phase IV (KMG-IV): sequencing the most valuable type-strain genomes for metagenomic binning, comparative biology and taxonomic classification.</title>
        <authorList>
            <person name="Goeker M."/>
        </authorList>
    </citation>
    <scope>NUCLEOTIDE SEQUENCE</scope>
    <source>
        <strain evidence="2">DSM 26174</strain>
    </source>
</reference>
<dbReference type="InterPro" id="IPR035994">
    <property type="entry name" value="Nucleoside_phosphorylase_sf"/>
</dbReference>
<sequence length="243" mass="26743">MNHILIIMAMEAEAKPIINHLDLNPLGKLDDNLQSLAFSGKINETRITLVINGKDKRFGVDSIGTVPASIATFSAIKRFNPDLVISAGTCGAFKNKGSKIGDVYLSTVFKNHDRRISIPEFDKYGIGNYQSANFEHLIDEIGLKKAVVSSGNSLDMCDTDMDIINENESVVKEMEAAGIAWVAEQFSTPFVALKSVTDLVDGELEAHEEFLINLEKASKALKEKVIAFLELLTKKDIKEKLLV</sequence>
<dbReference type="GO" id="GO:0009116">
    <property type="term" value="P:nucleoside metabolic process"/>
    <property type="evidence" value="ECO:0007669"/>
    <property type="project" value="InterPro"/>
</dbReference>
<proteinExistence type="predicted"/>
<comment type="caution">
    <text evidence="2">The sequence shown here is derived from an EMBL/GenBank/DDBJ whole genome shotgun (WGS) entry which is preliminary data.</text>
</comment>
<dbReference type="Gene3D" id="3.40.50.1580">
    <property type="entry name" value="Nucleoside phosphorylase domain"/>
    <property type="match status" value="1"/>
</dbReference>
<accession>A0AAE3XPJ0</accession>
<organism evidence="2 3">
    <name type="scientific">Aureibacter tunicatorum</name>
    <dbReference type="NCBI Taxonomy" id="866807"/>
    <lineage>
        <taxon>Bacteria</taxon>
        <taxon>Pseudomonadati</taxon>
        <taxon>Bacteroidota</taxon>
        <taxon>Cytophagia</taxon>
        <taxon>Cytophagales</taxon>
        <taxon>Persicobacteraceae</taxon>
        <taxon>Aureibacter</taxon>
    </lineage>
</organism>
<dbReference type="AlphaFoldDB" id="A0AAE3XPJ0"/>